<dbReference type="Proteomes" id="UP001500840">
    <property type="component" value="Unassembled WGS sequence"/>
</dbReference>
<feature type="compositionally biased region" description="Basic and acidic residues" evidence="1">
    <location>
        <begin position="33"/>
        <end position="45"/>
    </location>
</feature>
<keyword evidence="3" id="KW-1185">Reference proteome</keyword>
<reference evidence="3" key="1">
    <citation type="journal article" date="2019" name="Int. J. Syst. Evol. Microbiol.">
        <title>The Global Catalogue of Microorganisms (GCM) 10K type strain sequencing project: providing services to taxonomists for standard genome sequencing and annotation.</title>
        <authorList>
            <consortium name="The Broad Institute Genomics Platform"/>
            <consortium name="The Broad Institute Genome Sequencing Center for Infectious Disease"/>
            <person name="Wu L."/>
            <person name="Ma J."/>
        </authorList>
    </citation>
    <scope>NUCLEOTIDE SEQUENCE [LARGE SCALE GENOMIC DNA]</scope>
    <source>
        <strain evidence="3">JCM 17759</strain>
    </source>
</reference>
<comment type="caution">
    <text evidence="2">The sequence shown here is derived from an EMBL/GenBank/DDBJ whole genome shotgun (WGS) entry which is preliminary data.</text>
</comment>
<evidence type="ECO:0000313" key="2">
    <source>
        <dbReference type="EMBL" id="GAA4454018.1"/>
    </source>
</evidence>
<accession>A0ABP8MPT5</accession>
<name>A0ABP8MPT5_9BACT</name>
<feature type="region of interest" description="Disordered" evidence="1">
    <location>
        <begin position="30"/>
        <end position="51"/>
    </location>
</feature>
<dbReference type="EMBL" id="BAABGA010000032">
    <property type="protein sequence ID" value="GAA4454018.1"/>
    <property type="molecule type" value="Genomic_DNA"/>
</dbReference>
<organism evidence="2 3">
    <name type="scientific">Novipirellula rosea</name>
    <dbReference type="NCBI Taxonomy" id="1031540"/>
    <lineage>
        <taxon>Bacteria</taxon>
        <taxon>Pseudomonadati</taxon>
        <taxon>Planctomycetota</taxon>
        <taxon>Planctomycetia</taxon>
        <taxon>Pirellulales</taxon>
        <taxon>Pirellulaceae</taxon>
        <taxon>Novipirellula</taxon>
    </lineage>
</organism>
<evidence type="ECO:0000313" key="3">
    <source>
        <dbReference type="Proteomes" id="UP001500840"/>
    </source>
</evidence>
<evidence type="ECO:0000256" key="1">
    <source>
        <dbReference type="SAM" id="MobiDB-lite"/>
    </source>
</evidence>
<protein>
    <submittedName>
        <fullName evidence="2">Uncharacterized protein</fullName>
    </submittedName>
</protein>
<sequence length="69" mass="7997">MTAETLGEFRYGDTLSHGFPSRWRAGVVRRRKEKDNCNEKRELDAHGSSLESWPTMTAETLDEFRYGDT</sequence>
<gene>
    <name evidence="2" type="ORF">GCM10023156_25810</name>
</gene>
<proteinExistence type="predicted"/>